<dbReference type="InterPro" id="IPR008271">
    <property type="entry name" value="Ser/Thr_kinase_AS"/>
</dbReference>
<dbReference type="RefSeq" id="XP_004179897.1">
    <property type="nucleotide sequence ID" value="XM_004179849.1"/>
</dbReference>
<dbReference type="PANTHER" id="PTHR24343:SF43">
    <property type="entry name" value="SERINE_THREONINE-PROTEIN KINASE HAL5-RELATED"/>
    <property type="match status" value="1"/>
</dbReference>
<organism evidence="12 13">
    <name type="scientific">Henningerozyma blattae (strain ATCC 34711 / CBS 6284 / DSM 70876 / NBRC 10599 / NRRL Y-10934 / UCD 77-7)</name>
    <name type="common">Yeast</name>
    <name type="synonym">Tetrapisispora blattae</name>
    <dbReference type="NCBI Taxonomy" id="1071380"/>
    <lineage>
        <taxon>Eukaryota</taxon>
        <taxon>Fungi</taxon>
        <taxon>Dikarya</taxon>
        <taxon>Ascomycota</taxon>
        <taxon>Saccharomycotina</taxon>
        <taxon>Saccharomycetes</taxon>
        <taxon>Saccharomycetales</taxon>
        <taxon>Saccharomycetaceae</taxon>
        <taxon>Henningerozyma</taxon>
    </lineage>
</organism>
<evidence type="ECO:0000256" key="7">
    <source>
        <dbReference type="ARBA" id="ARBA00038505"/>
    </source>
</evidence>
<reference evidence="12 13" key="1">
    <citation type="journal article" date="2011" name="Proc. Natl. Acad. Sci. U.S.A.">
        <title>Evolutionary erosion of yeast sex chromosomes by mating-type switching accidents.</title>
        <authorList>
            <person name="Gordon J.L."/>
            <person name="Armisen D."/>
            <person name="Proux-Wera E."/>
            <person name="Oheigeartaigh S.S."/>
            <person name="Byrne K.P."/>
            <person name="Wolfe K.H."/>
        </authorList>
    </citation>
    <scope>NUCLEOTIDE SEQUENCE [LARGE SCALE GENOMIC DNA]</scope>
    <source>
        <strain evidence="13">ATCC 34711 / CBS 6284 / DSM 70876 / NBRC 10599 / NRRL Y-10934 / UCD 77-7</strain>
    </source>
</reference>
<keyword evidence="5" id="KW-0418">Kinase</keyword>
<feature type="compositionally biased region" description="Low complexity" evidence="10">
    <location>
        <begin position="447"/>
        <end position="460"/>
    </location>
</feature>
<dbReference type="EMBL" id="HE806318">
    <property type="protein sequence ID" value="CCH60378.1"/>
    <property type="molecule type" value="Genomic_DNA"/>
</dbReference>
<feature type="compositionally biased region" description="Basic residues" evidence="10">
    <location>
        <begin position="338"/>
        <end position="350"/>
    </location>
</feature>
<dbReference type="HOGENOM" id="CLU_303507_0_0_1"/>
<accession>I2H1X6</accession>
<dbReference type="PANTHER" id="PTHR24343">
    <property type="entry name" value="SERINE/THREONINE KINASE"/>
    <property type="match status" value="1"/>
</dbReference>
<keyword evidence="2" id="KW-0723">Serine/threonine-protein kinase</keyword>
<dbReference type="STRING" id="1071380.I2H1X6"/>
<evidence type="ECO:0000256" key="6">
    <source>
        <dbReference type="ARBA" id="ARBA00022840"/>
    </source>
</evidence>
<dbReference type="KEGG" id="tbl:TBLA_0C05800"/>
<dbReference type="SUPFAM" id="SSF56112">
    <property type="entry name" value="Protein kinase-like (PK-like)"/>
    <property type="match status" value="1"/>
</dbReference>
<protein>
    <recommendedName>
        <fullName evidence="1">non-specific serine/threonine protein kinase</fullName>
        <ecNumber evidence="1">2.7.11.1</ecNumber>
    </recommendedName>
</protein>
<dbReference type="GeneID" id="14495358"/>
<dbReference type="Gene3D" id="1.10.510.10">
    <property type="entry name" value="Transferase(Phosphotransferase) domain 1"/>
    <property type="match status" value="1"/>
</dbReference>
<evidence type="ECO:0000256" key="5">
    <source>
        <dbReference type="ARBA" id="ARBA00022777"/>
    </source>
</evidence>
<comment type="catalytic activity">
    <reaction evidence="8">
        <text>L-threonyl-[protein] + ATP = O-phospho-L-threonyl-[protein] + ADP + H(+)</text>
        <dbReference type="Rhea" id="RHEA:46608"/>
        <dbReference type="Rhea" id="RHEA-COMP:11060"/>
        <dbReference type="Rhea" id="RHEA-COMP:11605"/>
        <dbReference type="ChEBI" id="CHEBI:15378"/>
        <dbReference type="ChEBI" id="CHEBI:30013"/>
        <dbReference type="ChEBI" id="CHEBI:30616"/>
        <dbReference type="ChEBI" id="CHEBI:61977"/>
        <dbReference type="ChEBI" id="CHEBI:456216"/>
        <dbReference type="EC" id="2.7.11.1"/>
    </reaction>
</comment>
<dbReference type="PROSITE" id="PS00108">
    <property type="entry name" value="PROTEIN_KINASE_ST"/>
    <property type="match status" value="1"/>
</dbReference>
<evidence type="ECO:0000259" key="11">
    <source>
        <dbReference type="PROSITE" id="PS50011"/>
    </source>
</evidence>
<feature type="compositionally biased region" description="Basic and acidic residues" evidence="10">
    <location>
        <begin position="397"/>
        <end position="410"/>
    </location>
</feature>
<feature type="compositionally biased region" description="Polar residues" evidence="10">
    <location>
        <begin position="184"/>
        <end position="195"/>
    </location>
</feature>
<evidence type="ECO:0000256" key="1">
    <source>
        <dbReference type="ARBA" id="ARBA00012513"/>
    </source>
</evidence>
<feature type="region of interest" description="Disordered" evidence="10">
    <location>
        <begin position="397"/>
        <end position="495"/>
    </location>
</feature>
<comment type="catalytic activity">
    <reaction evidence="9">
        <text>L-seryl-[protein] + ATP = O-phospho-L-seryl-[protein] + ADP + H(+)</text>
        <dbReference type="Rhea" id="RHEA:17989"/>
        <dbReference type="Rhea" id="RHEA-COMP:9863"/>
        <dbReference type="Rhea" id="RHEA-COMP:11604"/>
        <dbReference type="ChEBI" id="CHEBI:15378"/>
        <dbReference type="ChEBI" id="CHEBI:29999"/>
        <dbReference type="ChEBI" id="CHEBI:30616"/>
        <dbReference type="ChEBI" id="CHEBI:83421"/>
        <dbReference type="ChEBI" id="CHEBI:456216"/>
        <dbReference type="EC" id="2.7.11.1"/>
    </reaction>
</comment>
<dbReference type="PROSITE" id="PS50011">
    <property type="entry name" value="PROTEIN_KINASE_DOM"/>
    <property type="match status" value="1"/>
</dbReference>
<dbReference type="Pfam" id="PF00069">
    <property type="entry name" value="Pkinase"/>
    <property type="match status" value="1"/>
</dbReference>
<proteinExistence type="inferred from homology"/>
<dbReference type="Proteomes" id="UP000002866">
    <property type="component" value="Chromosome 3"/>
</dbReference>
<comment type="similarity">
    <text evidence="7">Belongs to the protein kinase superfamily. CAMK Ser/Thr protein kinase family. NPR/HAL subfamily. HAL5 sub-subfamily.</text>
</comment>
<evidence type="ECO:0000256" key="3">
    <source>
        <dbReference type="ARBA" id="ARBA00022679"/>
    </source>
</evidence>
<keyword evidence="3" id="KW-0808">Transferase</keyword>
<feature type="domain" description="Protein kinase" evidence="11">
    <location>
        <begin position="660"/>
        <end position="963"/>
    </location>
</feature>
<dbReference type="InParanoid" id="I2H1X6"/>
<evidence type="ECO:0000256" key="10">
    <source>
        <dbReference type="SAM" id="MobiDB-lite"/>
    </source>
</evidence>
<dbReference type="InterPro" id="IPR011009">
    <property type="entry name" value="Kinase-like_dom_sf"/>
</dbReference>
<evidence type="ECO:0000313" key="12">
    <source>
        <dbReference type="EMBL" id="CCH60378.1"/>
    </source>
</evidence>
<dbReference type="OrthoDB" id="6513151at2759"/>
<evidence type="ECO:0000256" key="2">
    <source>
        <dbReference type="ARBA" id="ARBA00022527"/>
    </source>
</evidence>
<evidence type="ECO:0000256" key="9">
    <source>
        <dbReference type="ARBA" id="ARBA00048679"/>
    </source>
</evidence>
<dbReference type="GO" id="GO:0005829">
    <property type="term" value="C:cytosol"/>
    <property type="evidence" value="ECO:0007669"/>
    <property type="project" value="TreeGrafter"/>
</dbReference>
<feature type="compositionally biased region" description="Low complexity" evidence="10">
    <location>
        <begin position="473"/>
        <end position="492"/>
    </location>
</feature>
<name>I2H1X6_HENB6</name>
<gene>
    <name evidence="12" type="primary">TBLA0C05800</name>
    <name evidence="12" type="ORF">TBLA_0C05800</name>
</gene>
<dbReference type="GO" id="GO:0004674">
    <property type="term" value="F:protein serine/threonine kinase activity"/>
    <property type="evidence" value="ECO:0007669"/>
    <property type="project" value="UniProtKB-KW"/>
</dbReference>
<dbReference type="SMART" id="SM00220">
    <property type="entry name" value="S_TKc"/>
    <property type="match status" value="1"/>
</dbReference>
<dbReference type="InterPro" id="IPR000719">
    <property type="entry name" value="Prot_kinase_dom"/>
</dbReference>
<evidence type="ECO:0000313" key="13">
    <source>
        <dbReference type="Proteomes" id="UP000002866"/>
    </source>
</evidence>
<dbReference type="EC" id="2.7.11.1" evidence="1"/>
<feature type="compositionally biased region" description="Polar residues" evidence="10">
    <location>
        <begin position="461"/>
        <end position="472"/>
    </location>
</feature>
<dbReference type="GO" id="GO:0005524">
    <property type="term" value="F:ATP binding"/>
    <property type="evidence" value="ECO:0007669"/>
    <property type="project" value="UniProtKB-KW"/>
</dbReference>
<dbReference type="GO" id="GO:0030003">
    <property type="term" value="P:intracellular monoatomic cation homeostasis"/>
    <property type="evidence" value="ECO:0007669"/>
    <property type="project" value="TreeGrafter"/>
</dbReference>
<feature type="region of interest" description="Disordered" evidence="10">
    <location>
        <begin position="25"/>
        <end position="75"/>
    </location>
</feature>
<feature type="region of interest" description="Disordered" evidence="10">
    <location>
        <begin position="336"/>
        <end position="356"/>
    </location>
</feature>
<sequence>MNNNNNIDSDIPKLADINKKSTKNISLSTQGSPECYSHGSSNHTTHNTEGHHQHHHHHHTHEVPIDSGNNLSKTDIENGGTLKVLSNTSVDAGTTMKSPVQIAIPSNVLRHFKNQNKDISTLSLSSIPNEKNYEFNARINAEDGDSEVSIARFSWEGVTTDDDMNDDELLLQDDDTIQEKEQFKTQPQPILSSLSRSEDRPGYPNGLKLSPSSYVVSDTERSNKNTSTRINSGLGKKNKIVQQKLVYSDNEASIPPLSESITKDKTRNILLDRKHPSSPLSYTSTRKQASLPLTTDLRNSNKKYSTVDLESKPISPLDYKKERILPSTNVANIDIPTKNHHHHHHHHHHQLVTTDNEIRKTSSSLNFSGNDINKNVSISSTKCNEITKNLLLLKTSESKKPPLLSRELHERKKSPSPQLSGKPPISTSTSPVTKSLSTFLGNPATLSNNSNNPSTTSFTTILPNSNVPNNAKSPTNTSSINTSNSKMNSSSNSRKEVKEIILLKTETFLVYNTGKHLHNYNRIPIISENSFDMKPSKILKPSFYKALIEEKKLDKAYSILDYKHSSHPDSTMVTTNDCYKKCKVNKLKEEELYLSSSSNSTDDSNEKLIPKVVNKNSIIGPDEFRLINRISNRIYNILEDEKENIPQPKSSTGTFSHIYGKPIAVIGEGSYGVLKLCSRPATEKDDYGSYSRTYNDGKNVYFAIKEFARPKLYSSKKFSTKITSEFIIGHSLNEFSQRSKKTSFYPNIFNLLVTDKTFIEVMEFCAAGDLFTLMNNKLKNNKVFHPLEADCIFKQILYAIKYMHDHCVAHCDIKPENILLHKDGLVKVCDFGVSQVFQTGWEKNPHYQKGARGSEPYVAPEEFIKDHKYDPKLSDCWSCGIIYCNLLMIDEPLWKVAIASKDPIFKDYCHQIVHTKKFQLIETKFKHINAEHNENQKQTIYGILRWEPEKRLTVTQVLETHWMRHTICCVDYLHRREHTNH</sequence>
<evidence type="ECO:0000256" key="4">
    <source>
        <dbReference type="ARBA" id="ARBA00022741"/>
    </source>
</evidence>
<feature type="compositionally biased region" description="Polar residues" evidence="10">
    <location>
        <begin position="415"/>
        <end position="446"/>
    </location>
</feature>
<feature type="region of interest" description="Disordered" evidence="10">
    <location>
        <begin position="182"/>
        <end position="232"/>
    </location>
</feature>
<feature type="compositionally biased region" description="Polar residues" evidence="10">
    <location>
        <begin position="25"/>
        <end position="42"/>
    </location>
</feature>
<dbReference type="eggNOG" id="KOG0590">
    <property type="taxonomic scope" value="Eukaryota"/>
</dbReference>
<evidence type="ECO:0000256" key="8">
    <source>
        <dbReference type="ARBA" id="ARBA00047899"/>
    </source>
</evidence>
<dbReference type="AlphaFoldDB" id="I2H1X6"/>
<keyword evidence="13" id="KW-1185">Reference proteome</keyword>
<keyword evidence="4" id="KW-0547">Nucleotide-binding</keyword>
<keyword evidence="6" id="KW-0067">ATP-binding</keyword>